<dbReference type="Pfam" id="PF14246">
    <property type="entry name" value="TetR_C_7"/>
    <property type="match status" value="1"/>
</dbReference>
<dbReference type="FunFam" id="1.10.10.60:FF:000141">
    <property type="entry name" value="TetR family transcriptional regulator"/>
    <property type="match status" value="1"/>
</dbReference>
<dbReference type="RefSeq" id="WP_123813901.1">
    <property type="nucleotide sequence ID" value="NZ_RKQZ01000001.1"/>
</dbReference>
<evidence type="ECO:0000256" key="3">
    <source>
        <dbReference type="ARBA" id="ARBA00023163"/>
    </source>
</evidence>
<dbReference type="PRINTS" id="PR00455">
    <property type="entry name" value="HTHTETR"/>
</dbReference>
<dbReference type="EMBL" id="RKQZ01000001">
    <property type="protein sequence ID" value="RPF20781.1"/>
    <property type="molecule type" value="Genomic_DNA"/>
</dbReference>
<dbReference type="InterPro" id="IPR050109">
    <property type="entry name" value="HTH-type_TetR-like_transc_reg"/>
</dbReference>
<proteinExistence type="predicted"/>
<dbReference type="Proteomes" id="UP000280501">
    <property type="component" value="Unassembled WGS sequence"/>
</dbReference>
<dbReference type="PANTHER" id="PTHR30055:SF146">
    <property type="entry name" value="HTH-TYPE TRANSCRIPTIONAL DUAL REGULATOR CECR"/>
    <property type="match status" value="1"/>
</dbReference>
<accession>A0A3N4ZLI9</accession>
<evidence type="ECO:0000256" key="2">
    <source>
        <dbReference type="ARBA" id="ARBA00023125"/>
    </source>
</evidence>
<dbReference type="InterPro" id="IPR039536">
    <property type="entry name" value="TetR_C_Proteobacteria"/>
</dbReference>
<evidence type="ECO:0000259" key="5">
    <source>
        <dbReference type="PROSITE" id="PS50977"/>
    </source>
</evidence>
<reference evidence="6 7" key="1">
    <citation type="submission" date="2018-11" db="EMBL/GenBank/DDBJ databases">
        <title>Sequencing the genomes of 1000 actinobacteria strains.</title>
        <authorList>
            <person name="Klenk H.-P."/>
        </authorList>
    </citation>
    <scope>NUCLEOTIDE SEQUENCE [LARGE SCALE GENOMIC DNA]</scope>
    <source>
        <strain evidence="6 7">DSM 15700</strain>
    </source>
</reference>
<dbReference type="InterPro" id="IPR036271">
    <property type="entry name" value="Tet_transcr_reg_TetR-rel_C_sf"/>
</dbReference>
<dbReference type="PANTHER" id="PTHR30055">
    <property type="entry name" value="HTH-TYPE TRANSCRIPTIONAL REGULATOR RUTR"/>
    <property type="match status" value="1"/>
</dbReference>
<keyword evidence="7" id="KW-1185">Reference proteome</keyword>
<keyword evidence="1" id="KW-0805">Transcription regulation</keyword>
<gene>
    <name evidence="6" type="ORF">EDD34_1387</name>
</gene>
<dbReference type="GO" id="GO:0000976">
    <property type="term" value="F:transcription cis-regulatory region binding"/>
    <property type="evidence" value="ECO:0007669"/>
    <property type="project" value="TreeGrafter"/>
</dbReference>
<dbReference type="PROSITE" id="PS50977">
    <property type="entry name" value="HTH_TETR_2"/>
    <property type="match status" value="1"/>
</dbReference>
<dbReference type="SUPFAM" id="SSF46689">
    <property type="entry name" value="Homeodomain-like"/>
    <property type="match status" value="1"/>
</dbReference>
<feature type="domain" description="HTH tetR-type" evidence="5">
    <location>
        <begin position="11"/>
        <end position="71"/>
    </location>
</feature>
<evidence type="ECO:0000313" key="6">
    <source>
        <dbReference type="EMBL" id="RPF20781.1"/>
    </source>
</evidence>
<dbReference type="SUPFAM" id="SSF48498">
    <property type="entry name" value="Tetracyclin repressor-like, C-terminal domain"/>
    <property type="match status" value="1"/>
</dbReference>
<keyword evidence="2 4" id="KW-0238">DNA-binding</keyword>
<dbReference type="Pfam" id="PF00440">
    <property type="entry name" value="TetR_N"/>
    <property type="match status" value="1"/>
</dbReference>
<dbReference type="InterPro" id="IPR009057">
    <property type="entry name" value="Homeodomain-like_sf"/>
</dbReference>
<evidence type="ECO:0000256" key="4">
    <source>
        <dbReference type="PROSITE-ProRule" id="PRU00335"/>
    </source>
</evidence>
<protein>
    <submittedName>
        <fullName evidence="6">TetR family transcriptional regulator</fullName>
    </submittedName>
</protein>
<name>A0A3N4ZLI9_9MICO</name>
<dbReference type="AlphaFoldDB" id="A0A3N4ZLI9"/>
<dbReference type="OrthoDB" id="7186128at2"/>
<dbReference type="GO" id="GO:0003700">
    <property type="term" value="F:DNA-binding transcription factor activity"/>
    <property type="evidence" value="ECO:0007669"/>
    <property type="project" value="TreeGrafter"/>
</dbReference>
<evidence type="ECO:0000313" key="7">
    <source>
        <dbReference type="Proteomes" id="UP000280501"/>
    </source>
</evidence>
<organism evidence="6 7">
    <name type="scientific">Myceligenerans xiligouense</name>
    <dbReference type="NCBI Taxonomy" id="253184"/>
    <lineage>
        <taxon>Bacteria</taxon>
        <taxon>Bacillati</taxon>
        <taxon>Actinomycetota</taxon>
        <taxon>Actinomycetes</taxon>
        <taxon>Micrococcales</taxon>
        <taxon>Promicromonosporaceae</taxon>
        <taxon>Myceligenerans</taxon>
    </lineage>
</organism>
<comment type="caution">
    <text evidence="6">The sequence shown here is derived from an EMBL/GenBank/DDBJ whole genome shotgun (WGS) entry which is preliminary data.</text>
</comment>
<sequence>MVVEAFRPSSQRKRAAILEAAEAVFLRDGFVGASVDEVSTVSGVSKQTIYNYFGSKERLFVAVVSAMTTAAGDAVHPDEHELPGPDELAGYLEEYLLRQATVVLQPRILRLRRLVIGEVERFPDLARTLWENGPARAIGALAVLVSRLNDAGLVRAPDARVAAAFLNWLVMSGPLNEAMLLGDGALPDDEALRRHTREAVRIFLAAYAPA</sequence>
<dbReference type="Gene3D" id="1.10.357.10">
    <property type="entry name" value="Tetracycline Repressor, domain 2"/>
    <property type="match status" value="1"/>
</dbReference>
<keyword evidence="3" id="KW-0804">Transcription</keyword>
<dbReference type="GO" id="GO:0045892">
    <property type="term" value="P:negative regulation of DNA-templated transcription"/>
    <property type="evidence" value="ECO:0007669"/>
    <property type="project" value="UniProtKB-ARBA"/>
</dbReference>
<dbReference type="InterPro" id="IPR001647">
    <property type="entry name" value="HTH_TetR"/>
</dbReference>
<evidence type="ECO:0000256" key="1">
    <source>
        <dbReference type="ARBA" id="ARBA00023015"/>
    </source>
</evidence>
<feature type="DNA-binding region" description="H-T-H motif" evidence="4">
    <location>
        <begin position="34"/>
        <end position="53"/>
    </location>
</feature>